<sequence length="73" mass="7991">MRLNAKTLSGPKPRKNQIANLVLDRPSDAATQFSATSSDVQVTSYNFQVTVESLAFSTKSMQLTSPPQNTVQF</sequence>
<keyword evidence="2" id="KW-1185">Reference proteome</keyword>
<protein>
    <submittedName>
        <fullName evidence="1">Uncharacterized protein</fullName>
    </submittedName>
</protein>
<reference evidence="1" key="1">
    <citation type="journal article" date="2020" name="Nat. Commun.">
        <title>Large-scale genome sequencing of mycorrhizal fungi provides insights into the early evolution of symbiotic traits.</title>
        <authorList>
            <person name="Miyauchi S."/>
            <person name="Kiss E."/>
            <person name="Kuo A."/>
            <person name="Drula E."/>
            <person name="Kohler A."/>
            <person name="Sanchez-Garcia M."/>
            <person name="Morin E."/>
            <person name="Andreopoulos B."/>
            <person name="Barry K.W."/>
            <person name="Bonito G."/>
            <person name="Buee M."/>
            <person name="Carver A."/>
            <person name="Chen C."/>
            <person name="Cichocki N."/>
            <person name="Clum A."/>
            <person name="Culley D."/>
            <person name="Crous P.W."/>
            <person name="Fauchery L."/>
            <person name="Girlanda M."/>
            <person name="Hayes R.D."/>
            <person name="Keri Z."/>
            <person name="LaButti K."/>
            <person name="Lipzen A."/>
            <person name="Lombard V."/>
            <person name="Magnuson J."/>
            <person name="Maillard F."/>
            <person name="Murat C."/>
            <person name="Nolan M."/>
            <person name="Ohm R.A."/>
            <person name="Pangilinan J."/>
            <person name="Pereira M.F."/>
            <person name="Perotto S."/>
            <person name="Peter M."/>
            <person name="Pfister S."/>
            <person name="Riley R."/>
            <person name="Sitrit Y."/>
            <person name="Stielow J.B."/>
            <person name="Szollosi G."/>
            <person name="Zifcakova L."/>
            <person name="Stursova M."/>
            <person name="Spatafora J.W."/>
            <person name="Tedersoo L."/>
            <person name="Vaario L.M."/>
            <person name="Yamada A."/>
            <person name="Yan M."/>
            <person name="Wang P."/>
            <person name="Xu J."/>
            <person name="Bruns T."/>
            <person name="Baldrian P."/>
            <person name="Vilgalys R."/>
            <person name="Dunand C."/>
            <person name="Henrissat B."/>
            <person name="Grigoriev I.V."/>
            <person name="Hibbett D."/>
            <person name="Nagy L.G."/>
            <person name="Martin F.M."/>
        </authorList>
    </citation>
    <scope>NUCLEOTIDE SEQUENCE</scope>
    <source>
        <strain evidence="1">UP504</strain>
    </source>
</reference>
<gene>
    <name evidence="1" type="ORF">BS47DRAFT_1335730</name>
</gene>
<dbReference type="AlphaFoldDB" id="A0A9P6BAL4"/>
<evidence type="ECO:0000313" key="2">
    <source>
        <dbReference type="Proteomes" id="UP000886523"/>
    </source>
</evidence>
<organism evidence="1 2">
    <name type="scientific">Hydnum rufescens UP504</name>
    <dbReference type="NCBI Taxonomy" id="1448309"/>
    <lineage>
        <taxon>Eukaryota</taxon>
        <taxon>Fungi</taxon>
        <taxon>Dikarya</taxon>
        <taxon>Basidiomycota</taxon>
        <taxon>Agaricomycotina</taxon>
        <taxon>Agaricomycetes</taxon>
        <taxon>Cantharellales</taxon>
        <taxon>Hydnaceae</taxon>
        <taxon>Hydnum</taxon>
    </lineage>
</organism>
<dbReference type="EMBL" id="MU128911">
    <property type="protein sequence ID" value="KAF9520562.1"/>
    <property type="molecule type" value="Genomic_DNA"/>
</dbReference>
<name>A0A9P6BAL4_9AGAM</name>
<proteinExistence type="predicted"/>
<comment type="caution">
    <text evidence="1">The sequence shown here is derived from an EMBL/GenBank/DDBJ whole genome shotgun (WGS) entry which is preliminary data.</text>
</comment>
<evidence type="ECO:0000313" key="1">
    <source>
        <dbReference type="EMBL" id="KAF9520562.1"/>
    </source>
</evidence>
<dbReference type="Proteomes" id="UP000886523">
    <property type="component" value="Unassembled WGS sequence"/>
</dbReference>
<accession>A0A9P6BAL4</accession>